<dbReference type="PANTHER" id="PTHR46594">
    <property type="entry name" value="P-TYPE CATION-TRANSPORTING ATPASE"/>
    <property type="match status" value="1"/>
</dbReference>
<gene>
    <name evidence="2" type="ORF">NC653_009055</name>
</gene>
<comment type="caution">
    <text evidence="2">The sequence shown here is derived from an EMBL/GenBank/DDBJ whole genome shotgun (WGS) entry which is preliminary data.</text>
</comment>
<keyword evidence="3" id="KW-1185">Reference proteome</keyword>
<dbReference type="InterPro" id="IPR036412">
    <property type="entry name" value="HAD-like_sf"/>
</dbReference>
<name>A0AAD6R803_9ROSI</name>
<reference evidence="2" key="1">
    <citation type="journal article" date="2023" name="Mol. Ecol. Resour.">
        <title>Chromosome-level genome assembly of a triploid poplar Populus alba 'Berolinensis'.</title>
        <authorList>
            <person name="Chen S."/>
            <person name="Yu Y."/>
            <person name="Wang X."/>
            <person name="Wang S."/>
            <person name="Zhang T."/>
            <person name="Zhou Y."/>
            <person name="He R."/>
            <person name="Meng N."/>
            <person name="Wang Y."/>
            <person name="Liu W."/>
            <person name="Liu Z."/>
            <person name="Liu J."/>
            <person name="Guo Q."/>
            <person name="Huang H."/>
            <person name="Sederoff R.R."/>
            <person name="Wang G."/>
            <person name="Qu G."/>
            <person name="Chen S."/>
        </authorList>
    </citation>
    <scope>NUCLEOTIDE SEQUENCE</scope>
    <source>
        <strain evidence="2">SC-2020</strain>
    </source>
</reference>
<dbReference type="SUPFAM" id="SSF56784">
    <property type="entry name" value="HAD-like"/>
    <property type="match status" value="1"/>
</dbReference>
<organism evidence="2 3">
    <name type="scientific">Populus alba x Populus x berolinensis</name>
    <dbReference type="NCBI Taxonomy" id="444605"/>
    <lineage>
        <taxon>Eukaryota</taxon>
        <taxon>Viridiplantae</taxon>
        <taxon>Streptophyta</taxon>
        <taxon>Embryophyta</taxon>
        <taxon>Tracheophyta</taxon>
        <taxon>Spermatophyta</taxon>
        <taxon>Magnoliopsida</taxon>
        <taxon>eudicotyledons</taxon>
        <taxon>Gunneridae</taxon>
        <taxon>Pentapetalae</taxon>
        <taxon>rosids</taxon>
        <taxon>fabids</taxon>
        <taxon>Malpighiales</taxon>
        <taxon>Salicaceae</taxon>
        <taxon>Saliceae</taxon>
        <taxon>Populus</taxon>
    </lineage>
</organism>
<protein>
    <submittedName>
        <fullName evidence="2">Uncharacterized protein</fullName>
    </submittedName>
</protein>
<dbReference type="InterPro" id="IPR023214">
    <property type="entry name" value="HAD_sf"/>
</dbReference>
<proteinExistence type="predicted"/>
<sequence length="72" mass="7706">MVGTKESVHLEGVLIKVREQSLVTGDNWGTANSIAREVGIETVIAEAKPEHKAEKEGVKGITGCRLYSGNGR</sequence>
<dbReference type="Proteomes" id="UP001164929">
    <property type="component" value="Chromosome 3"/>
</dbReference>
<dbReference type="PANTHER" id="PTHR46594:SF4">
    <property type="entry name" value="P-TYPE CATION-TRANSPORTING ATPASE"/>
    <property type="match status" value="1"/>
</dbReference>
<accession>A0AAD6R803</accession>
<evidence type="ECO:0000313" key="2">
    <source>
        <dbReference type="EMBL" id="KAJ7004050.1"/>
    </source>
</evidence>
<evidence type="ECO:0000256" key="1">
    <source>
        <dbReference type="ARBA" id="ARBA00022723"/>
    </source>
</evidence>
<dbReference type="AlphaFoldDB" id="A0AAD6R803"/>
<evidence type="ECO:0000313" key="3">
    <source>
        <dbReference type="Proteomes" id="UP001164929"/>
    </source>
</evidence>
<dbReference type="GO" id="GO:0046872">
    <property type="term" value="F:metal ion binding"/>
    <property type="evidence" value="ECO:0007669"/>
    <property type="project" value="UniProtKB-KW"/>
</dbReference>
<dbReference type="Gene3D" id="3.40.50.1000">
    <property type="entry name" value="HAD superfamily/HAD-like"/>
    <property type="match status" value="1"/>
</dbReference>
<keyword evidence="1" id="KW-0479">Metal-binding</keyword>
<dbReference type="EMBL" id="JAQIZT010000003">
    <property type="protein sequence ID" value="KAJ7004050.1"/>
    <property type="molecule type" value="Genomic_DNA"/>
</dbReference>